<reference evidence="2 3" key="1">
    <citation type="journal article" date="2014" name="Genome Announc.">
        <title>Draft Genome Sequences of Two Vibrionaceae Species, Vibrio ponticus C121 and Photobacterium aphoticum C119, Isolated as Coral Reef Microbiota.</title>
        <authorList>
            <person name="Al-saari N."/>
            <person name="Meirelles P.M."/>
            <person name="Mino S."/>
            <person name="Suda W."/>
            <person name="Oshima K."/>
            <person name="Hattori M."/>
            <person name="Ohkuma M."/>
            <person name="Thompson F.L."/>
            <person name="Gomez-Gil B."/>
            <person name="Sawabe T."/>
            <person name="Sawabe T."/>
        </authorList>
    </citation>
    <scope>NUCLEOTIDE SEQUENCE [LARGE SCALE GENOMIC DNA]</scope>
    <source>
        <strain evidence="2 3">JCM 19237</strain>
    </source>
</reference>
<dbReference type="EMBL" id="BBMN01000036">
    <property type="protein sequence ID" value="GAL08901.1"/>
    <property type="molecule type" value="Genomic_DNA"/>
</dbReference>
<dbReference type="Proteomes" id="UP000029227">
    <property type="component" value="Unassembled WGS sequence"/>
</dbReference>
<dbReference type="STRING" id="754436.JCM19237_741"/>
<dbReference type="eggNOG" id="COG2721">
    <property type="taxonomic scope" value="Bacteria"/>
</dbReference>
<sequence length="91" mass="9593">MDAGAAGFNNSIVPVIRVSGNTSLITADMDINACGIMDATDTIDNVSNKIVEKVFNVANGGTTNLEGVGYAYASLYQKDQRLEHVIGICPQ</sequence>
<evidence type="ECO:0000259" key="1">
    <source>
        <dbReference type="Pfam" id="PF20629"/>
    </source>
</evidence>
<comment type="caution">
    <text evidence="2">The sequence shown here is derived from an EMBL/GenBank/DDBJ whole genome shotgun (WGS) entry which is preliminary data.</text>
</comment>
<evidence type="ECO:0000313" key="3">
    <source>
        <dbReference type="Proteomes" id="UP000029227"/>
    </source>
</evidence>
<name>A0A090R199_9GAMM</name>
<accession>A0A090R199</accession>
<evidence type="ECO:0000313" key="2">
    <source>
        <dbReference type="EMBL" id="GAL08901.1"/>
    </source>
</evidence>
<organism evidence="2 3">
    <name type="scientific">Photobacterium aphoticum</name>
    <dbReference type="NCBI Taxonomy" id="754436"/>
    <lineage>
        <taxon>Bacteria</taxon>
        <taxon>Pseudomonadati</taxon>
        <taxon>Pseudomonadota</taxon>
        <taxon>Gammaproteobacteria</taxon>
        <taxon>Vibrionales</taxon>
        <taxon>Vibrionaceae</taxon>
        <taxon>Photobacterium</taxon>
    </lineage>
</organism>
<protein>
    <submittedName>
        <fullName evidence="2">D-galactarate dehydratase</fullName>
    </submittedName>
</protein>
<dbReference type="AlphaFoldDB" id="A0A090R199"/>
<dbReference type="InterPro" id="IPR048332">
    <property type="entry name" value="GD_AH_C"/>
</dbReference>
<feature type="domain" description="D-galactarate/Altronate dehydratase C-terminal" evidence="1">
    <location>
        <begin position="8"/>
        <end position="77"/>
    </location>
</feature>
<proteinExistence type="predicted"/>
<gene>
    <name evidence="2" type="ORF">JCM19237_741</name>
</gene>
<dbReference type="Pfam" id="PF20629">
    <property type="entry name" value="GD_AH_C"/>
    <property type="match status" value="1"/>
</dbReference>